<organism evidence="2 3">
    <name type="scientific">Laccaria amethystina LaAM-08-1</name>
    <dbReference type="NCBI Taxonomy" id="1095629"/>
    <lineage>
        <taxon>Eukaryota</taxon>
        <taxon>Fungi</taxon>
        <taxon>Dikarya</taxon>
        <taxon>Basidiomycota</taxon>
        <taxon>Agaricomycotina</taxon>
        <taxon>Agaricomycetes</taxon>
        <taxon>Agaricomycetidae</taxon>
        <taxon>Agaricales</taxon>
        <taxon>Agaricineae</taxon>
        <taxon>Hydnangiaceae</taxon>
        <taxon>Laccaria</taxon>
    </lineage>
</organism>
<feature type="region of interest" description="Disordered" evidence="1">
    <location>
        <begin position="1"/>
        <end position="85"/>
    </location>
</feature>
<accession>A0A0C9XBR2</accession>
<dbReference type="STRING" id="1095629.A0A0C9XBR2"/>
<sequence>MPPKGRPPKKKRNISGLRNQPSSSKVPFLPAVESTGQNADNNEDDNGGNEIKDDPSPPDMKDMASSEQEDNQVDSEFESDDEWKGLTSQELGVRLAELSCKIDDDPTNVDWIPNSLRRRKRKKKERPPSYVKGPDVMSKSLRTRRRYAESFKNQTQLDQFFDARPSTPKNVAEISQNVVGPFLASNCPSEFESVVSFVQ</sequence>
<feature type="region of interest" description="Disordered" evidence="1">
    <location>
        <begin position="103"/>
        <end position="136"/>
    </location>
</feature>
<evidence type="ECO:0000313" key="3">
    <source>
        <dbReference type="Proteomes" id="UP000054477"/>
    </source>
</evidence>
<evidence type="ECO:0000313" key="2">
    <source>
        <dbReference type="EMBL" id="KIJ95201.1"/>
    </source>
</evidence>
<dbReference type="EMBL" id="KN838764">
    <property type="protein sequence ID" value="KIJ95201.1"/>
    <property type="molecule type" value="Genomic_DNA"/>
</dbReference>
<dbReference type="Proteomes" id="UP000054477">
    <property type="component" value="Unassembled WGS sequence"/>
</dbReference>
<dbReference type="HOGENOM" id="CLU_118685_0_0_1"/>
<name>A0A0C9XBR2_9AGAR</name>
<feature type="compositionally biased region" description="Basic residues" evidence="1">
    <location>
        <begin position="116"/>
        <end position="125"/>
    </location>
</feature>
<reference evidence="3" key="2">
    <citation type="submission" date="2015-01" db="EMBL/GenBank/DDBJ databases">
        <title>Evolutionary Origins and Diversification of the Mycorrhizal Mutualists.</title>
        <authorList>
            <consortium name="DOE Joint Genome Institute"/>
            <consortium name="Mycorrhizal Genomics Consortium"/>
            <person name="Kohler A."/>
            <person name="Kuo A."/>
            <person name="Nagy L.G."/>
            <person name="Floudas D."/>
            <person name="Copeland A."/>
            <person name="Barry K.W."/>
            <person name="Cichocki N."/>
            <person name="Veneault-Fourrey C."/>
            <person name="LaButti K."/>
            <person name="Lindquist E.A."/>
            <person name="Lipzen A."/>
            <person name="Lundell T."/>
            <person name="Morin E."/>
            <person name="Murat C."/>
            <person name="Riley R."/>
            <person name="Ohm R."/>
            <person name="Sun H."/>
            <person name="Tunlid A."/>
            <person name="Henrissat B."/>
            <person name="Grigoriev I.V."/>
            <person name="Hibbett D.S."/>
            <person name="Martin F."/>
        </authorList>
    </citation>
    <scope>NUCLEOTIDE SEQUENCE [LARGE SCALE GENOMIC DNA]</scope>
    <source>
        <strain evidence="3">LaAM-08-1</strain>
    </source>
</reference>
<keyword evidence="3" id="KW-1185">Reference proteome</keyword>
<gene>
    <name evidence="2" type="ORF">K443DRAFT_683197</name>
</gene>
<dbReference type="OrthoDB" id="2992477at2759"/>
<dbReference type="AlphaFoldDB" id="A0A0C9XBR2"/>
<feature type="compositionally biased region" description="Polar residues" evidence="1">
    <location>
        <begin position="16"/>
        <end position="25"/>
    </location>
</feature>
<feature type="compositionally biased region" description="Basic and acidic residues" evidence="1">
    <location>
        <begin position="50"/>
        <end position="64"/>
    </location>
</feature>
<evidence type="ECO:0000256" key="1">
    <source>
        <dbReference type="SAM" id="MobiDB-lite"/>
    </source>
</evidence>
<reference evidence="2 3" key="1">
    <citation type="submission" date="2014-04" db="EMBL/GenBank/DDBJ databases">
        <authorList>
            <consortium name="DOE Joint Genome Institute"/>
            <person name="Kuo A."/>
            <person name="Kohler A."/>
            <person name="Nagy L.G."/>
            <person name="Floudas D."/>
            <person name="Copeland A."/>
            <person name="Barry K.W."/>
            <person name="Cichocki N."/>
            <person name="Veneault-Fourrey C."/>
            <person name="LaButti K."/>
            <person name="Lindquist E.A."/>
            <person name="Lipzen A."/>
            <person name="Lundell T."/>
            <person name="Morin E."/>
            <person name="Murat C."/>
            <person name="Sun H."/>
            <person name="Tunlid A."/>
            <person name="Henrissat B."/>
            <person name="Grigoriev I.V."/>
            <person name="Hibbett D.S."/>
            <person name="Martin F."/>
            <person name="Nordberg H.P."/>
            <person name="Cantor M.N."/>
            <person name="Hua S.X."/>
        </authorList>
    </citation>
    <scope>NUCLEOTIDE SEQUENCE [LARGE SCALE GENOMIC DNA]</scope>
    <source>
        <strain evidence="2 3">LaAM-08-1</strain>
    </source>
</reference>
<feature type="compositionally biased region" description="Acidic residues" evidence="1">
    <location>
        <begin position="67"/>
        <end position="81"/>
    </location>
</feature>
<proteinExistence type="predicted"/>
<protein>
    <submittedName>
        <fullName evidence="2">Uncharacterized protein</fullName>
    </submittedName>
</protein>
<feature type="compositionally biased region" description="Basic residues" evidence="1">
    <location>
        <begin position="1"/>
        <end position="13"/>
    </location>
</feature>